<feature type="compositionally biased region" description="Acidic residues" evidence="1">
    <location>
        <begin position="147"/>
        <end position="156"/>
    </location>
</feature>
<organism evidence="2 3">
    <name type="scientific">Knufia fluminis</name>
    <dbReference type="NCBI Taxonomy" id="191047"/>
    <lineage>
        <taxon>Eukaryota</taxon>
        <taxon>Fungi</taxon>
        <taxon>Dikarya</taxon>
        <taxon>Ascomycota</taxon>
        <taxon>Pezizomycotina</taxon>
        <taxon>Eurotiomycetes</taxon>
        <taxon>Chaetothyriomycetidae</taxon>
        <taxon>Chaetothyriales</taxon>
        <taxon>Trichomeriaceae</taxon>
        <taxon>Knufia</taxon>
    </lineage>
</organism>
<accession>A0AAN8I7B4</accession>
<feature type="region of interest" description="Disordered" evidence="1">
    <location>
        <begin position="1"/>
        <end position="27"/>
    </location>
</feature>
<protein>
    <submittedName>
        <fullName evidence="2">Uncharacterized protein</fullName>
    </submittedName>
</protein>
<dbReference type="AlphaFoldDB" id="A0AAN8I7B4"/>
<feature type="region of interest" description="Disordered" evidence="1">
    <location>
        <begin position="520"/>
        <end position="550"/>
    </location>
</feature>
<feature type="compositionally biased region" description="Basic and acidic residues" evidence="1">
    <location>
        <begin position="332"/>
        <end position="341"/>
    </location>
</feature>
<feature type="compositionally biased region" description="Polar residues" evidence="1">
    <location>
        <begin position="91"/>
        <end position="107"/>
    </location>
</feature>
<comment type="caution">
    <text evidence="2">The sequence shown here is derived from an EMBL/GenBank/DDBJ whole genome shotgun (WGS) entry which is preliminary data.</text>
</comment>
<feature type="compositionally biased region" description="Polar residues" evidence="1">
    <location>
        <begin position="161"/>
        <end position="180"/>
    </location>
</feature>
<keyword evidence="3" id="KW-1185">Reference proteome</keyword>
<feature type="region of interest" description="Disordered" evidence="1">
    <location>
        <begin position="40"/>
        <end position="474"/>
    </location>
</feature>
<evidence type="ECO:0000313" key="2">
    <source>
        <dbReference type="EMBL" id="KAK5952250.1"/>
    </source>
</evidence>
<sequence length="550" mass="59335">MATRARTRSVANAVPHLKSIPGSRSSTALQLATDLVPEALTDTATSTPSSYKSKQTTELIASPASSRTSLSTNSSTTLQGQNNSTMPPKKSSPQKASTSEAAQTTDANKVEHQGRPTRKAKPTTKAQELADNSTSKLYKSLKKTEPEDTPQEDDSNEQDHVSASNGLNGKTSALATSTRSPMKPAKGPSRQRSPTPEVAQPEIEDAGSADTVNVGESRSRPKKTAGEAGPSASSGTAAPSRSKKRKHADESDEMTEALAKKQKTSPAAATRSRTSKRPQEQDLTEEVEHAEAELTTPTKRPTRSTKAPSKSPAIAELSKSPDPATKRPPRPRGPDLPEKSGIKIKISAPSSLAGSEEPKDSEIDLSPSILDESLHETQQWTWAETGSAKDTSKSPAEEDLPPQTNQRKRKHHDLTEDADEIPAAELPAKPTRPRWTKKPKRPADTTEISPASKKKNPTTRTRGKSPQQGPSRVCDGLCLTFEEKIIAMYEIVEADPDNSPDTQAELDAAMLKYCKCAERQREDEEDKAPEGKIMLKFSCKRPPPEAKNKA</sequence>
<reference evidence="2 3" key="1">
    <citation type="submission" date="2022-12" db="EMBL/GenBank/DDBJ databases">
        <title>Genomic features and morphological characterization of a novel Knufia sp. strain isolated from spacecraft assembly facility.</title>
        <authorList>
            <person name="Teixeira M."/>
            <person name="Chander A.M."/>
            <person name="Stajich J.E."/>
            <person name="Venkateswaran K."/>
        </authorList>
    </citation>
    <scope>NUCLEOTIDE SEQUENCE [LARGE SCALE GENOMIC DNA]</scope>
    <source>
        <strain evidence="2 3">FJI-L2-BK-P2</strain>
    </source>
</reference>
<feature type="compositionally biased region" description="Basic residues" evidence="1">
    <location>
        <begin position="431"/>
        <end position="440"/>
    </location>
</feature>
<name>A0AAN8I7B4_9EURO</name>
<dbReference type="EMBL" id="JAKLMC020000016">
    <property type="protein sequence ID" value="KAK5952250.1"/>
    <property type="molecule type" value="Genomic_DNA"/>
</dbReference>
<evidence type="ECO:0000256" key="1">
    <source>
        <dbReference type="SAM" id="MobiDB-lite"/>
    </source>
</evidence>
<evidence type="ECO:0000313" key="3">
    <source>
        <dbReference type="Proteomes" id="UP001316803"/>
    </source>
</evidence>
<proteinExistence type="predicted"/>
<dbReference type="Proteomes" id="UP001316803">
    <property type="component" value="Unassembled WGS sequence"/>
</dbReference>
<feature type="compositionally biased region" description="Basic residues" evidence="1">
    <location>
        <begin position="452"/>
        <end position="463"/>
    </location>
</feature>
<feature type="compositionally biased region" description="Low complexity" evidence="1">
    <location>
        <begin position="65"/>
        <end position="85"/>
    </location>
</feature>
<feature type="compositionally biased region" description="Polar residues" evidence="1">
    <location>
        <begin position="42"/>
        <end position="59"/>
    </location>
</feature>
<feature type="compositionally biased region" description="Low complexity" evidence="1">
    <location>
        <begin position="226"/>
        <end position="240"/>
    </location>
</feature>
<gene>
    <name evidence="2" type="ORF">OHC33_006723</name>
</gene>